<evidence type="ECO:0000313" key="5">
    <source>
        <dbReference type="Proteomes" id="UP000564425"/>
    </source>
</evidence>
<dbReference type="Proteomes" id="UP000564425">
    <property type="component" value="Unassembled WGS sequence"/>
</dbReference>
<evidence type="ECO:0000256" key="3">
    <source>
        <dbReference type="ARBA" id="ARBA00048696"/>
    </source>
</evidence>
<dbReference type="InterPro" id="IPR006116">
    <property type="entry name" value="NT_2-5OAS_ClassI-CCAase"/>
</dbReference>
<name>A0A7J9NU38_METMI</name>
<keyword evidence="4" id="KW-0808">Transferase</keyword>
<dbReference type="RefSeq" id="WP_181500878.1">
    <property type="nucleotide sequence ID" value="NZ_JACDUH010000001.1"/>
</dbReference>
<comment type="caution">
    <text evidence="4">The sequence shown here is derived from an EMBL/GenBank/DDBJ whole genome shotgun (WGS) entry which is preliminary data.</text>
</comment>
<proteinExistence type="predicted"/>
<accession>A0A7J9NU38</accession>
<protein>
    <recommendedName>
        <fullName evidence="1">protein adenylyltransferase</fullName>
        <ecNumber evidence="1">2.7.7.108</ecNumber>
    </recommendedName>
</protein>
<dbReference type="EMBL" id="JACDUH010000001">
    <property type="protein sequence ID" value="MBA2850837.1"/>
    <property type="molecule type" value="Genomic_DNA"/>
</dbReference>
<comment type="catalytic activity">
    <reaction evidence="2">
        <text>O-(5'-adenylyl)-L-tyrosyl-[protein] + ATP = O-[5'-(adenylyl-(5'-&gt;3')-adenylyl)]-L-tyrosyl-[protein] + diphosphate</text>
        <dbReference type="Rhea" id="RHEA:66528"/>
        <dbReference type="Rhea" id="RHEA-COMP:13846"/>
        <dbReference type="Rhea" id="RHEA-COMP:17046"/>
        <dbReference type="ChEBI" id="CHEBI:30616"/>
        <dbReference type="ChEBI" id="CHEBI:33019"/>
        <dbReference type="ChEBI" id="CHEBI:83624"/>
        <dbReference type="ChEBI" id="CHEBI:167160"/>
    </reaction>
</comment>
<sequence length="290" mass="33625">MGVADWFQTFCNEIKLSNEKVEIIRRRYRAITEELNRTYWNSTSNVLNSIYVGSYGRRTDTRTSDVDIIVSLPFEMLERFDGHLQNGQSALLQAVKNTMLNVHSTTRMKGDGQVVVVEYSDGISFDVVPAFLRDDGGYYHVDTHNGGRWKVTYPKHEIDAINEMNNLNNGNLKRLCRMARMWKDNWNIDMGGLLIDTFAYRFIRDRGDRYTSYASYDLMSRDFFKYLSKLPNTQYALAPGSRSRVYIRDDFKESAHECYELADEAISVGENAPSAAKLKWREIYGSKFPR</sequence>
<dbReference type="InterPro" id="IPR043519">
    <property type="entry name" value="NT_sf"/>
</dbReference>
<comment type="catalytic activity">
    <reaction evidence="3">
        <text>L-tyrosyl-[protein] + ATP = O-(5'-adenylyl)-L-tyrosyl-[protein] + diphosphate</text>
        <dbReference type="Rhea" id="RHEA:54288"/>
        <dbReference type="Rhea" id="RHEA-COMP:10136"/>
        <dbReference type="Rhea" id="RHEA-COMP:13846"/>
        <dbReference type="ChEBI" id="CHEBI:30616"/>
        <dbReference type="ChEBI" id="CHEBI:33019"/>
        <dbReference type="ChEBI" id="CHEBI:46858"/>
        <dbReference type="ChEBI" id="CHEBI:83624"/>
        <dbReference type="EC" id="2.7.7.108"/>
    </reaction>
</comment>
<reference evidence="4 5" key="1">
    <citation type="submission" date="2020-07" db="EMBL/GenBank/DDBJ databases">
        <title>Genomic Encyclopedia of Type Strains, Phase IV (KMG-V): Genome sequencing to study the core and pangenomes of soil and plant-associated prokaryotes.</title>
        <authorList>
            <person name="Whitman W."/>
        </authorList>
    </citation>
    <scope>NUCLEOTIDE SEQUENCE [LARGE SCALE GENOMIC DNA]</scope>
    <source>
        <strain evidence="4 5">A1</strain>
    </source>
</reference>
<dbReference type="Pfam" id="PF18144">
    <property type="entry name" value="SMODS"/>
    <property type="match status" value="1"/>
</dbReference>
<dbReference type="EC" id="2.7.7.108" evidence="1"/>
<dbReference type="AlphaFoldDB" id="A0A7J9NU38"/>
<organism evidence="4 5">
    <name type="scientific">Methanococcus maripaludis</name>
    <name type="common">Methanococcus deltae</name>
    <dbReference type="NCBI Taxonomy" id="39152"/>
    <lineage>
        <taxon>Archaea</taxon>
        <taxon>Methanobacteriati</taxon>
        <taxon>Methanobacteriota</taxon>
        <taxon>Methanomada group</taxon>
        <taxon>Methanococci</taxon>
        <taxon>Methanococcales</taxon>
        <taxon>Methanococcaceae</taxon>
        <taxon>Methanococcus</taxon>
    </lineage>
</organism>
<dbReference type="SUPFAM" id="SSF81301">
    <property type="entry name" value="Nucleotidyltransferase"/>
    <property type="match status" value="1"/>
</dbReference>
<evidence type="ECO:0000313" key="4">
    <source>
        <dbReference type="EMBL" id="MBA2850837.1"/>
    </source>
</evidence>
<dbReference type="CDD" id="cd05400">
    <property type="entry name" value="NT_2-5OAS_ClassI-CCAase"/>
    <property type="match status" value="1"/>
</dbReference>
<dbReference type="GO" id="GO:0070733">
    <property type="term" value="F:AMPylase activity"/>
    <property type="evidence" value="ECO:0007669"/>
    <property type="project" value="UniProtKB-EC"/>
</dbReference>
<gene>
    <name evidence="4" type="ORF">HNP86_000968</name>
</gene>
<dbReference type="Gene3D" id="3.30.460.10">
    <property type="entry name" value="Beta Polymerase, domain 2"/>
    <property type="match status" value="1"/>
</dbReference>
<evidence type="ECO:0000256" key="1">
    <source>
        <dbReference type="ARBA" id="ARBA00034531"/>
    </source>
</evidence>
<evidence type="ECO:0000256" key="2">
    <source>
        <dbReference type="ARBA" id="ARBA00047518"/>
    </source>
</evidence>